<name>A0A540WSU9_9BACT</name>
<dbReference type="AlphaFoldDB" id="A0A540WSU9"/>
<keyword evidence="2" id="KW-0732">Signal</keyword>
<dbReference type="OrthoDB" id="5457012at2"/>
<dbReference type="Proteomes" id="UP000315369">
    <property type="component" value="Unassembled WGS sequence"/>
</dbReference>
<evidence type="ECO:0000313" key="5">
    <source>
        <dbReference type="Proteomes" id="UP000315369"/>
    </source>
</evidence>
<evidence type="ECO:0000259" key="3">
    <source>
        <dbReference type="SMART" id="SM00822"/>
    </source>
</evidence>
<proteinExistence type="inferred from homology"/>
<feature type="domain" description="Ketoreductase" evidence="3">
    <location>
        <begin position="52"/>
        <end position="231"/>
    </location>
</feature>
<dbReference type="RefSeq" id="WP_141646758.1">
    <property type="nucleotide sequence ID" value="NZ_VIFM01000186.1"/>
</dbReference>
<evidence type="ECO:0000256" key="2">
    <source>
        <dbReference type="SAM" id="SignalP"/>
    </source>
</evidence>
<evidence type="ECO:0000256" key="1">
    <source>
        <dbReference type="ARBA" id="ARBA00006484"/>
    </source>
</evidence>
<dbReference type="InterPro" id="IPR057326">
    <property type="entry name" value="KR_dom"/>
</dbReference>
<organism evidence="4 5">
    <name type="scientific">Myxococcus llanfairpwllgwyngyllgogerychwyrndrobwllllantysiliogogogochensis</name>
    <dbReference type="NCBI Taxonomy" id="2590453"/>
    <lineage>
        <taxon>Bacteria</taxon>
        <taxon>Pseudomonadati</taxon>
        <taxon>Myxococcota</taxon>
        <taxon>Myxococcia</taxon>
        <taxon>Myxococcales</taxon>
        <taxon>Cystobacterineae</taxon>
        <taxon>Myxococcaceae</taxon>
        <taxon>Myxococcus</taxon>
    </lineage>
</organism>
<dbReference type="EMBL" id="VIFM01000186">
    <property type="protein sequence ID" value="TQF11474.1"/>
    <property type="molecule type" value="Genomic_DNA"/>
</dbReference>
<dbReference type="PANTHER" id="PTHR42820">
    <property type="entry name" value="SHORT-CHAIN DEHYDROGENASE REDUCTASE"/>
    <property type="match status" value="1"/>
</dbReference>
<feature type="chain" id="PRO_5022088333" evidence="2">
    <location>
        <begin position="30"/>
        <end position="306"/>
    </location>
</feature>
<dbReference type="InterPro" id="IPR036291">
    <property type="entry name" value="NAD(P)-bd_dom_sf"/>
</dbReference>
<dbReference type="SMART" id="SM00822">
    <property type="entry name" value="PKS_KR"/>
    <property type="match status" value="1"/>
</dbReference>
<dbReference type="PANTHER" id="PTHR42820:SF1">
    <property type="entry name" value="SHORT-CHAIN DEHYDROGENASE_REDUCTASE FAMILY PROTEIN"/>
    <property type="match status" value="1"/>
</dbReference>
<dbReference type="InterPro" id="IPR002347">
    <property type="entry name" value="SDR_fam"/>
</dbReference>
<dbReference type="SUPFAM" id="SSF51735">
    <property type="entry name" value="NAD(P)-binding Rossmann-fold domains"/>
    <property type="match status" value="1"/>
</dbReference>
<comment type="caution">
    <text evidence="4">The sequence shown here is derived from an EMBL/GenBank/DDBJ whole genome shotgun (WGS) entry which is preliminary data.</text>
</comment>
<dbReference type="PROSITE" id="PS00061">
    <property type="entry name" value="ADH_SHORT"/>
    <property type="match status" value="1"/>
</dbReference>
<dbReference type="PRINTS" id="PR00081">
    <property type="entry name" value="GDHRDH"/>
</dbReference>
<comment type="similarity">
    <text evidence="1">Belongs to the short-chain dehydrogenases/reductases (SDR) family.</text>
</comment>
<dbReference type="PRINTS" id="PR00080">
    <property type="entry name" value="SDRFAMILY"/>
</dbReference>
<dbReference type="FunFam" id="3.40.50.720:FF:000084">
    <property type="entry name" value="Short-chain dehydrogenase reductase"/>
    <property type="match status" value="1"/>
</dbReference>
<dbReference type="PROSITE" id="PS51318">
    <property type="entry name" value="TAT"/>
    <property type="match status" value="1"/>
</dbReference>
<sequence>MTTRDSKDSVRLERRTFLTAALGSTAVLAADVACGSPVGMAPMTGRRRFENKVVLVTGATSGIGRAAAIAFAAEGGKVAFCGRRENLGQEVEQLIRQAGGEATYYKVDVRDADAVRTFVDTVVQHYGGLHVAFNNAGISMAKGLHDISLEEWNDLSDTNVRGVFAAMRAQIPHMLSAGGGSIVVTSSVQAFATRKGSSAYTASKRALVGIVQAAALEYGTLGIRVNALCPGTVDTPLVRRQMGAENMPEEQFQEAAAAWARVNVHGQQRLATAAEVADAALMLACDDHPYLTGSAFVIDGGMTLAL</sequence>
<dbReference type="Pfam" id="PF13561">
    <property type="entry name" value="adh_short_C2"/>
    <property type="match status" value="1"/>
</dbReference>
<keyword evidence="5" id="KW-1185">Reference proteome</keyword>
<protein>
    <submittedName>
        <fullName evidence="4">SDR family oxidoreductase</fullName>
    </submittedName>
</protein>
<dbReference type="InterPro" id="IPR020904">
    <property type="entry name" value="Sc_DH/Rdtase_CS"/>
</dbReference>
<dbReference type="InterPro" id="IPR006311">
    <property type="entry name" value="TAT_signal"/>
</dbReference>
<gene>
    <name evidence="4" type="ORF">FJV41_33985</name>
</gene>
<accession>A0A540WSU9</accession>
<dbReference type="Gene3D" id="3.40.50.720">
    <property type="entry name" value="NAD(P)-binding Rossmann-like Domain"/>
    <property type="match status" value="1"/>
</dbReference>
<reference evidence="4 5" key="1">
    <citation type="submission" date="2019-06" db="EMBL/GenBank/DDBJ databases">
        <authorList>
            <person name="Livingstone P."/>
            <person name="Whitworth D."/>
        </authorList>
    </citation>
    <scope>NUCLEOTIDE SEQUENCE [LARGE SCALE GENOMIC DNA]</scope>
    <source>
        <strain evidence="4 5">AM401</strain>
    </source>
</reference>
<evidence type="ECO:0000313" key="4">
    <source>
        <dbReference type="EMBL" id="TQF11474.1"/>
    </source>
</evidence>
<feature type="signal peptide" evidence="2">
    <location>
        <begin position="1"/>
        <end position="29"/>
    </location>
</feature>
<dbReference type="CDD" id="cd05233">
    <property type="entry name" value="SDR_c"/>
    <property type="match status" value="1"/>
</dbReference>